<dbReference type="Proteomes" id="UP000824120">
    <property type="component" value="Chromosome 10"/>
</dbReference>
<sequence>MALDHLPFTTNKFQKSNHLKQIVHIFYTKPTHALFIYPQIPSPKCNLRSSSSNGFITLLDARIKHTP</sequence>
<evidence type="ECO:0000313" key="2">
    <source>
        <dbReference type="Proteomes" id="UP000824120"/>
    </source>
</evidence>
<dbReference type="EMBL" id="JACXVP010000010">
    <property type="protein sequence ID" value="KAG5582284.1"/>
    <property type="molecule type" value="Genomic_DNA"/>
</dbReference>
<name>A0A9J5X4R7_SOLCO</name>
<proteinExistence type="predicted"/>
<organism evidence="1 2">
    <name type="scientific">Solanum commersonii</name>
    <name type="common">Commerson's wild potato</name>
    <name type="synonym">Commerson's nightshade</name>
    <dbReference type="NCBI Taxonomy" id="4109"/>
    <lineage>
        <taxon>Eukaryota</taxon>
        <taxon>Viridiplantae</taxon>
        <taxon>Streptophyta</taxon>
        <taxon>Embryophyta</taxon>
        <taxon>Tracheophyta</taxon>
        <taxon>Spermatophyta</taxon>
        <taxon>Magnoliopsida</taxon>
        <taxon>eudicotyledons</taxon>
        <taxon>Gunneridae</taxon>
        <taxon>Pentapetalae</taxon>
        <taxon>asterids</taxon>
        <taxon>lamiids</taxon>
        <taxon>Solanales</taxon>
        <taxon>Solanaceae</taxon>
        <taxon>Solanoideae</taxon>
        <taxon>Solaneae</taxon>
        <taxon>Solanum</taxon>
    </lineage>
</organism>
<evidence type="ECO:0000313" key="1">
    <source>
        <dbReference type="EMBL" id="KAG5582284.1"/>
    </source>
</evidence>
<comment type="caution">
    <text evidence="1">The sequence shown here is derived from an EMBL/GenBank/DDBJ whole genome shotgun (WGS) entry which is preliminary data.</text>
</comment>
<accession>A0A9J5X4R7</accession>
<gene>
    <name evidence="1" type="ORF">H5410_052911</name>
</gene>
<keyword evidence="2" id="KW-1185">Reference proteome</keyword>
<reference evidence="1 2" key="1">
    <citation type="submission" date="2020-09" db="EMBL/GenBank/DDBJ databases">
        <title>De no assembly of potato wild relative species, Solanum commersonii.</title>
        <authorList>
            <person name="Cho K."/>
        </authorList>
    </citation>
    <scope>NUCLEOTIDE SEQUENCE [LARGE SCALE GENOMIC DNA]</scope>
    <source>
        <strain evidence="1">LZ3.2</strain>
        <tissue evidence="1">Leaf</tissue>
    </source>
</reference>
<dbReference type="AlphaFoldDB" id="A0A9J5X4R7"/>
<protein>
    <submittedName>
        <fullName evidence="1">Uncharacterized protein</fullName>
    </submittedName>
</protein>